<evidence type="ECO:0000313" key="4">
    <source>
        <dbReference type="Proteomes" id="UP000776276"/>
    </source>
</evidence>
<dbReference type="SMART" id="SM00419">
    <property type="entry name" value="HTH_CRP"/>
    <property type="match status" value="1"/>
</dbReference>
<evidence type="ECO:0000313" key="3">
    <source>
        <dbReference type="EMBL" id="MBU3077724.1"/>
    </source>
</evidence>
<dbReference type="PANTHER" id="PTHR24567:SF75">
    <property type="entry name" value="FUMARATE AND NITRATE REDUCTION REGULATORY PROTEIN"/>
    <property type="match status" value="1"/>
</dbReference>
<reference evidence="3 4" key="1">
    <citation type="submission" date="2021-06" db="EMBL/GenBank/DDBJ databases">
        <title>Sphingomonas sp. XMGL2, whole genome shotgun sequencing project.</title>
        <authorList>
            <person name="Zhao G."/>
            <person name="Shen L."/>
        </authorList>
    </citation>
    <scope>NUCLEOTIDE SEQUENCE [LARGE SCALE GENOMIC DNA]</scope>
    <source>
        <strain evidence="3 4">XMGL2</strain>
    </source>
</reference>
<dbReference type="InterPro" id="IPR012318">
    <property type="entry name" value="HTH_CRP"/>
</dbReference>
<gene>
    <name evidence="3" type="ORF">KOF26_07580</name>
</gene>
<dbReference type="EMBL" id="JAHKRT010000003">
    <property type="protein sequence ID" value="MBU3077724.1"/>
    <property type="molecule type" value="Genomic_DNA"/>
</dbReference>
<dbReference type="PANTHER" id="PTHR24567">
    <property type="entry name" value="CRP FAMILY TRANSCRIPTIONAL REGULATORY PROTEIN"/>
    <property type="match status" value="1"/>
</dbReference>
<evidence type="ECO:0000259" key="1">
    <source>
        <dbReference type="PROSITE" id="PS50042"/>
    </source>
</evidence>
<dbReference type="Pfam" id="PF00027">
    <property type="entry name" value="cNMP_binding"/>
    <property type="match status" value="1"/>
</dbReference>
<protein>
    <submittedName>
        <fullName evidence="3">Crp/Fnr family transcriptional regulator</fullName>
    </submittedName>
</protein>
<dbReference type="Proteomes" id="UP000776276">
    <property type="component" value="Unassembled WGS sequence"/>
</dbReference>
<dbReference type="PROSITE" id="PS51063">
    <property type="entry name" value="HTH_CRP_2"/>
    <property type="match status" value="1"/>
</dbReference>
<sequence>MPAFCAECPVRTEAVCAALDPVDRTTLAKVGHHRTYARGETIFAAGDESIACATLVSGAVKLSATGRDGVERIVALVHPAGLLGHLFSAEISHDAVALTESRLCLFPRRDFERLMLLAPALLQGVLERTVRELDRARALADLIGRRDARSRVAGLLLSFSQAAGSACHPAPTFELPLTRGEAASLLGLTIETVSRQLSALESDGLIRKHGLRGIHILEPVALASMMS</sequence>
<dbReference type="SMART" id="SM00100">
    <property type="entry name" value="cNMP"/>
    <property type="match status" value="1"/>
</dbReference>
<feature type="domain" description="Cyclic nucleotide-binding" evidence="1">
    <location>
        <begin position="15"/>
        <end position="132"/>
    </location>
</feature>
<dbReference type="InterPro" id="IPR050397">
    <property type="entry name" value="Env_Response_Regulators"/>
</dbReference>
<comment type="caution">
    <text evidence="3">The sequence shown here is derived from an EMBL/GenBank/DDBJ whole genome shotgun (WGS) entry which is preliminary data.</text>
</comment>
<dbReference type="CDD" id="cd00092">
    <property type="entry name" value="HTH_CRP"/>
    <property type="match status" value="1"/>
</dbReference>
<dbReference type="CDD" id="cd00038">
    <property type="entry name" value="CAP_ED"/>
    <property type="match status" value="1"/>
</dbReference>
<dbReference type="PROSITE" id="PS50042">
    <property type="entry name" value="CNMP_BINDING_3"/>
    <property type="match status" value="1"/>
</dbReference>
<feature type="domain" description="HTH crp-type" evidence="2">
    <location>
        <begin position="146"/>
        <end position="220"/>
    </location>
</feature>
<dbReference type="InterPro" id="IPR000595">
    <property type="entry name" value="cNMP-bd_dom"/>
</dbReference>
<proteinExistence type="predicted"/>
<dbReference type="Pfam" id="PF13545">
    <property type="entry name" value="HTH_Crp_2"/>
    <property type="match status" value="1"/>
</dbReference>
<accession>A0ABS6BKD8</accession>
<organism evidence="3 4">
    <name type="scientific">Sphingomonas quercus</name>
    <dbReference type="NCBI Taxonomy" id="2842451"/>
    <lineage>
        <taxon>Bacteria</taxon>
        <taxon>Pseudomonadati</taxon>
        <taxon>Pseudomonadota</taxon>
        <taxon>Alphaproteobacteria</taxon>
        <taxon>Sphingomonadales</taxon>
        <taxon>Sphingomonadaceae</taxon>
        <taxon>Sphingomonas</taxon>
    </lineage>
</organism>
<evidence type="ECO:0000259" key="2">
    <source>
        <dbReference type="PROSITE" id="PS51063"/>
    </source>
</evidence>
<keyword evidence="4" id="KW-1185">Reference proteome</keyword>
<name>A0ABS6BKD8_9SPHN</name>